<dbReference type="EMBL" id="JAEEGB010000003">
    <property type="protein sequence ID" value="MBI6871329.1"/>
    <property type="molecule type" value="Genomic_DNA"/>
</dbReference>
<dbReference type="InterPro" id="IPR001932">
    <property type="entry name" value="PPM-type_phosphatase-like_dom"/>
</dbReference>
<feature type="region of interest" description="Disordered" evidence="2">
    <location>
        <begin position="450"/>
        <end position="491"/>
    </location>
</feature>
<evidence type="ECO:0000313" key="6">
    <source>
        <dbReference type="Proteomes" id="UP000622687"/>
    </source>
</evidence>
<sequence length="620" mass="70410">MRKLNSKFKTNFISEEGAFLQNKDYFAFIELDDYACYVIADGIDDDKELESAKIAVTAFIRNFTAKPTMNKFIIKKYLKSVNEELILSSKYVRLKASITVVITNYSKLIYSIIGNTRFYLFKDGYLRLKSKDQSLTQELVDKEIIPLDKMSKHAERNNLSSYLGKNDLSNIYVSKKIKLSDGDVFALLTKGIWENCDDKEMEDALEGAKDPKDVTDNIEDMILSRQPKKLENYTLALTFVEKAYINPKQKERIKKIILASIPILLIITIGLVAFNVKRHQKLNNIATMSECKTNAQDYMKDGNIQRANEEYKKALDIAKKYKLKNDSKTLDEDYKYTEIIMEADKNLEKKKYEDALDKYILALEKAGDAGSVGREYIFKKINIVKNCITVADLLALGDKHLEGGDSAAAEANYLEAKKLALDYYLKDEKKEAMDKLQKIYDQKAADAEKEKADKDKAAADKKQAEDAASKAKEDGKKQEEENAKNAKEEKKAAEELQNKAIDLRKNGDLKYVAGDYVSAKMYYALAKEAFESINSHSLANELQEKITLMDKKINDVSDKKREADQYSQEANKRYVSGDANSAKVLYLLAKDIYNQLGMTDEASKVDEKLAIVEKSIGQGQ</sequence>
<keyword evidence="6" id="KW-1185">Reference proteome</keyword>
<keyword evidence="3" id="KW-1133">Transmembrane helix</keyword>
<gene>
    <name evidence="5" type="ORF">I6U51_01240</name>
</gene>
<evidence type="ECO:0000313" key="5">
    <source>
        <dbReference type="EMBL" id="MBI6871329.1"/>
    </source>
</evidence>
<accession>A0A934HTW4</accession>
<protein>
    <submittedName>
        <fullName evidence="5">Serine/threonine protein phosphatase</fullName>
    </submittedName>
</protein>
<feature type="coiled-coil region" evidence="1">
    <location>
        <begin position="539"/>
        <end position="569"/>
    </location>
</feature>
<reference evidence="5" key="1">
    <citation type="submission" date="2020-12" db="EMBL/GenBank/DDBJ databases">
        <title>Clostridium thailandense sp. nov., a novel acetogenic bacterium isolated from peat land soil in Thailand.</title>
        <authorList>
            <person name="Chaikitkaew S."/>
            <person name="Birkeland N.K."/>
        </authorList>
    </citation>
    <scope>NUCLEOTIDE SEQUENCE</scope>
    <source>
        <strain evidence="5">DSM 17425</strain>
    </source>
</reference>
<feature type="domain" description="PPM-type phosphatase" evidence="4">
    <location>
        <begin position="3"/>
        <end position="238"/>
    </location>
</feature>
<evidence type="ECO:0000256" key="1">
    <source>
        <dbReference type="SAM" id="Coils"/>
    </source>
</evidence>
<dbReference type="InterPro" id="IPR036457">
    <property type="entry name" value="PPM-type-like_dom_sf"/>
</dbReference>
<name>A0A934HTW4_9CLOT</name>
<dbReference type="SUPFAM" id="SSF81606">
    <property type="entry name" value="PP2C-like"/>
    <property type="match status" value="1"/>
</dbReference>
<dbReference type="SMART" id="SM00332">
    <property type="entry name" value="PP2Cc"/>
    <property type="match status" value="1"/>
</dbReference>
<keyword evidence="3" id="KW-0472">Membrane</keyword>
<dbReference type="AlphaFoldDB" id="A0A934HTW4"/>
<organism evidence="5 6">
    <name type="scientific">Clostridium aciditolerans</name>
    <dbReference type="NCBI Taxonomy" id="339861"/>
    <lineage>
        <taxon>Bacteria</taxon>
        <taxon>Bacillati</taxon>
        <taxon>Bacillota</taxon>
        <taxon>Clostridia</taxon>
        <taxon>Eubacteriales</taxon>
        <taxon>Clostridiaceae</taxon>
        <taxon>Clostridium</taxon>
    </lineage>
</organism>
<keyword evidence="3" id="KW-0812">Transmembrane</keyword>
<dbReference type="Proteomes" id="UP000622687">
    <property type="component" value="Unassembled WGS sequence"/>
</dbReference>
<evidence type="ECO:0000259" key="4">
    <source>
        <dbReference type="SMART" id="SM00332"/>
    </source>
</evidence>
<proteinExistence type="predicted"/>
<feature type="transmembrane region" description="Helical" evidence="3">
    <location>
        <begin position="256"/>
        <end position="276"/>
    </location>
</feature>
<evidence type="ECO:0000256" key="2">
    <source>
        <dbReference type="SAM" id="MobiDB-lite"/>
    </source>
</evidence>
<keyword evidence="1" id="KW-0175">Coiled coil</keyword>
<evidence type="ECO:0000256" key="3">
    <source>
        <dbReference type="SAM" id="Phobius"/>
    </source>
</evidence>
<dbReference type="RefSeq" id="WP_211140795.1">
    <property type="nucleotide sequence ID" value="NZ_JAEEGB010000003.1"/>
</dbReference>
<comment type="caution">
    <text evidence="5">The sequence shown here is derived from an EMBL/GenBank/DDBJ whole genome shotgun (WGS) entry which is preliminary data.</text>
</comment>
<dbReference type="Gene3D" id="3.60.40.10">
    <property type="entry name" value="PPM-type phosphatase domain"/>
    <property type="match status" value="1"/>
</dbReference>